<comment type="subcellular location">
    <subcellularLocation>
        <location evidence="1">Membrane</location>
        <topology evidence="1">Single-pass membrane protein</topology>
    </subcellularLocation>
</comment>
<dbReference type="Pfam" id="PF04357">
    <property type="entry name" value="TamB"/>
    <property type="match status" value="1"/>
</dbReference>
<dbReference type="AlphaFoldDB" id="A0A4R1HED3"/>
<dbReference type="InterPro" id="IPR007452">
    <property type="entry name" value="TamB_C"/>
</dbReference>
<comment type="caution">
    <text evidence="6">The sequence shown here is derived from an EMBL/GenBank/DDBJ whole genome shotgun (WGS) entry which is preliminary data.</text>
</comment>
<dbReference type="GO" id="GO:0005886">
    <property type="term" value="C:plasma membrane"/>
    <property type="evidence" value="ECO:0007669"/>
    <property type="project" value="InterPro"/>
</dbReference>
<evidence type="ECO:0000256" key="4">
    <source>
        <dbReference type="ARBA" id="ARBA00023136"/>
    </source>
</evidence>
<dbReference type="RefSeq" id="WP_132973457.1">
    <property type="nucleotide sequence ID" value="NZ_SMFX01000001.1"/>
</dbReference>
<sequence length="1064" mass="114049">MLQRIAKYLFLVFFGLLVLITAALAFITLSETGNRWLIREAQRYAPGELEISSISGELVSGLTLKGVSYRQDERVIEIDRLVLDVYLPDLLRGTARIRLLDARNMYYRAPPAAPDAEPFVLPERIPLPLALQVDKVRVTGLLVEADKAKTVVDKLVLSVSAGPVRGLHIKQFDVSLQDKMLQLSGKADLHKPYSFGATLNWATRLPDAVTVSGEAELKGDLHRFSVKHTLSGPFQLTSDGTVQLEGEQPEFRFSGQWQSLRWPLSGDVEYASAQGDYEIEGHVDDYRLKLEGPLDIRNAPAMQVQARGHGDSGQLAIDALDITMLDGSLAASGNVAWAPGFTLAMDIKASGINPGLQWPEWPGRLDLETRLDVTSKDERVAAAFRKLRLKGTLHTQPITVEGDLGFKNGLPESTGLRIALGENRAEVSGVLDARTGLRYQVDAPKLAGVMPGLAGQVRANGVIKGPMDAVSANLDLSASGLSYQGNSVQTLSAQALIDPVRPQASKLSIRAQGALIGKTPVQSLALTSQGWIDRHKVSLDVTAGQGRTLVELRGGYRQAAWDGVLEVATLELRALGNWQLRDPVELHVTARDARPFKACWQAQQRQVCVRGSRENDALQLALDGESAEGQLHGDIRLGRPGGGKDQLSGTVNLDFPDLRFMEPLMTDIKVAGGAAAAEIRLSGSLDAPEIGGTASLSKGQMIIPALGIEMKNIGFQAEGKGSDVVLSGSADSGKGSIRLDGTLSLARARNWPFNVKLQGEHFAIISLPDKIIEVDPELQVAGSMQRVDVTGSVRVPYARIKLRKLPPNTVKVSADQVIVGPAGAPVQQPSTLPVSVNVVANIGDDVHFEGLGLSTNLAGSLAIRSLESKILIGNGVLELRNGRYDGYGQKLAIQRGRLLFAGPLGNPALDIQAARIIGEVTAGLQLTGNVESPRLSLFSNPAMANAEIMSYLVTGKPLNDSSTGKDSQALAAAAASLGANNPVSREISQKLGIDLGVQSGATDTDTALTVGKQLSPRLHIDYVYGLFNESAAFQVIYKLTRHLSLIGNSGAQQSIDLKYSIERK</sequence>
<dbReference type="Proteomes" id="UP000295707">
    <property type="component" value="Unassembled WGS sequence"/>
</dbReference>
<evidence type="ECO:0000256" key="2">
    <source>
        <dbReference type="ARBA" id="ARBA00022692"/>
    </source>
</evidence>
<evidence type="ECO:0000313" key="6">
    <source>
        <dbReference type="EMBL" id="TCK19091.1"/>
    </source>
</evidence>
<dbReference type="OrthoDB" id="5555605at2"/>
<dbReference type="PANTHER" id="PTHR36985">
    <property type="entry name" value="TRANSLOCATION AND ASSEMBLY MODULE SUBUNIT TAMB"/>
    <property type="match status" value="1"/>
</dbReference>
<organism evidence="6 7">
    <name type="scientific">Thiogranum longum</name>
    <dbReference type="NCBI Taxonomy" id="1537524"/>
    <lineage>
        <taxon>Bacteria</taxon>
        <taxon>Pseudomonadati</taxon>
        <taxon>Pseudomonadota</taxon>
        <taxon>Gammaproteobacteria</taxon>
        <taxon>Chromatiales</taxon>
        <taxon>Ectothiorhodospiraceae</taxon>
        <taxon>Thiogranum</taxon>
    </lineage>
</organism>
<name>A0A4R1HED3_9GAMM</name>
<keyword evidence="7" id="KW-1185">Reference proteome</keyword>
<dbReference type="GO" id="GO:0009306">
    <property type="term" value="P:protein secretion"/>
    <property type="evidence" value="ECO:0007669"/>
    <property type="project" value="InterPro"/>
</dbReference>
<feature type="domain" description="Translocation and assembly module TamB C-terminal" evidence="5">
    <location>
        <begin position="730"/>
        <end position="1062"/>
    </location>
</feature>
<gene>
    <name evidence="6" type="ORF">DFR30_2385</name>
</gene>
<protein>
    <submittedName>
        <fullName evidence="6">Autotransporter translocation and assembly factor TamB</fullName>
    </submittedName>
</protein>
<reference evidence="6 7" key="1">
    <citation type="submission" date="2019-03" db="EMBL/GenBank/DDBJ databases">
        <title>Genomic Encyclopedia of Type Strains, Phase IV (KMG-IV): sequencing the most valuable type-strain genomes for metagenomic binning, comparative biology and taxonomic classification.</title>
        <authorList>
            <person name="Goeker M."/>
        </authorList>
    </citation>
    <scope>NUCLEOTIDE SEQUENCE [LARGE SCALE GENOMIC DNA]</scope>
    <source>
        <strain evidence="6 7">DSM 19610</strain>
    </source>
</reference>
<accession>A0A4R1HED3</accession>
<evidence type="ECO:0000256" key="3">
    <source>
        <dbReference type="ARBA" id="ARBA00022989"/>
    </source>
</evidence>
<evidence type="ECO:0000256" key="1">
    <source>
        <dbReference type="ARBA" id="ARBA00004167"/>
    </source>
</evidence>
<keyword evidence="3" id="KW-1133">Transmembrane helix</keyword>
<keyword evidence="4" id="KW-0472">Membrane</keyword>
<evidence type="ECO:0000313" key="7">
    <source>
        <dbReference type="Proteomes" id="UP000295707"/>
    </source>
</evidence>
<proteinExistence type="predicted"/>
<evidence type="ECO:0000259" key="5">
    <source>
        <dbReference type="Pfam" id="PF04357"/>
    </source>
</evidence>
<dbReference type="EMBL" id="SMFX01000001">
    <property type="protein sequence ID" value="TCK19091.1"/>
    <property type="molecule type" value="Genomic_DNA"/>
</dbReference>
<keyword evidence="2" id="KW-0812">Transmembrane</keyword>
<dbReference type="GO" id="GO:0097347">
    <property type="term" value="C:TAM protein secretion complex"/>
    <property type="evidence" value="ECO:0007669"/>
    <property type="project" value="TreeGrafter"/>
</dbReference>
<dbReference type="PANTHER" id="PTHR36985:SF1">
    <property type="entry name" value="TRANSLOCATION AND ASSEMBLY MODULE SUBUNIT TAMB"/>
    <property type="match status" value="1"/>
</dbReference>